<dbReference type="GO" id="GO:0004420">
    <property type="term" value="F:hydroxymethylglutaryl-CoA reductase (NADPH) activity"/>
    <property type="evidence" value="ECO:0007669"/>
    <property type="project" value="UniProtKB-EC"/>
</dbReference>
<evidence type="ECO:0000313" key="8">
    <source>
        <dbReference type="WBParaSite" id="nRc.2.0.1.t22597-RA"/>
    </source>
</evidence>
<dbReference type="GO" id="GO:0015936">
    <property type="term" value="P:coenzyme A metabolic process"/>
    <property type="evidence" value="ECO:0007669"/>
    <property type="project" value="InterPro"/>
</dbReference>
<comment type="pathway">
    <text evidence="1">Metabolic intermediate biosynthesis; (R)-mevalonate biosynthesis; (R)-mevalonate from acetyl-CoA: step 3/3.</text>
</comment>
<dbReference type="PRINTS" id="PR00071">
    <property type="entry name" value="HMGCOARDTASE"/>
</dbReference>
<name>A0A915J8W5_ROMCU</name>
<dbReference type="InterPro" id="IPR002202">
    <property type="entry name" value="HMG_CoA_Rdtase"/>
</dbReference>
<dbReference type="InterPro" id="IPR009029">
    <property type="entry name" value="HMG_CoA_Rdtase_sub-bd_dom_sf"/>
</dbReference>
<evidence type="ECO:0000313" key="7">
    <source>
        <dbReference type="Proteomes" id="UP000887565"/>
    </source>
</evidence>
<dbReference type="PROSITE" id="PS00066">
    <property type="entry name" value="HMG_COA_REDUCTASE_1"/>
    <property type="match status" value="1"/>
</dbReference>
<dbReference type="EC" id="1.1.1.34" evidence="3"/>
<evidence type="ECO:0000256" key="5">
    <source>
        <dbReference type="ARBA" id="ARBA00022857"/>
    </source>
</evidence>
<dbReference type="PANTHER" id="PTHR10572">
    <property type="entry name" value="3-HYDROXY-3-METHYLGLUTARYL-COENZYME A REDUCTASE"/>
    <property type="match status" value="1"/>
</dbReference>
<dbReference type="Gene3D" id="3.90.770.10">
    <property type="entry name" value="3-hydroxy-3-methylglutaryl-coenzyme A Reductase, Chain A, domain 2"/>
    <property type="match status" value="3"/>
</dbReference>
<dbReference type="InterPro" id="IPR023074">
    <property type="entry name" value="HMG_CoA_Rdtase_cat_sf"/>
</dbReference>
<sequence>MVETSTAPLHVSDKSVVIDEIQPEGLKKIELVEDEDKYVKDLIAGKFKPYQLESMFRSNLERAINIRRQYFCHQSQHRDSIESLPYKNVDYSIITESCCNNVIGYVPVPLGYAGPLIVDNVPHFVPLATTEGALIASINRGCRAISISGGCKTILLRDTMTRAPVIEFDDIEECYKFQEWIEKMDHFRLIKQKFDSTSRFVSLKSVEPSVWGEYVFLRFKASTGDAMGMNMVSKAAEATLNYLKTTYFAHTSMRIISLSGNYCIDKKSGAVNSISGRGKKIVAQCTIPSKVVADVLKTSVSSLVHLNYVKNHIGSEISGSVGGFNAQAANIVTAIFIACGQLLGCAGGNVENPGENARHLARVICSTVVAGELSLLAALNEQVLVKSHMKYNRSQANLSHVLTERSAASTAICRNAVSATTLTSLASKASAASHPETCSKVLT</sequence>
<dbReference type="WBParaSite" id="nRc.2.0.1.t22597-RA">
    <property type="protein sequence ID" value="nRc.2.0.1.t22597-RA"/>
    <property type="gene ID" value="nRc.2.0.1.g22597"/>
</dbReference>
<dbReference type="SUPFAM" id="SSF56542">
    <property type="entry name" value="Substrate-binding domain of HMG-CoA reductase"/>
    <property type="match status" value="1"/>
</dbReference>
<organism evidence="7 8">
    <name type="scientific">Romanomermis culicivorax</name>
    <name type="common">Nematode worm</name>
    <dbReference type="NCBI Taxonomy" id="13658"/>
    <lineage>
        <taxon>Eukaryota</taxon>
        <taxon>Metazoa</taxon>
        <taxon>Ecdysozoa</taxon>
        <taxon>Nematoda</taxon>
        <taxon>Enoplea</taxon>
        <taxon>Dorylaimia</taxon>
        <taxon>Mermithida</taxon>
        <taxon>Mermithoidea</taxon>
        <taxon>Mermithidae</taxon>
        <taxon>Romanomermis</taxon>
    </lineage>
</organism>
<dbReference type="InterPro" id="IPR009023">
    <property type="entry name" value="HMG_CoA_Rdtase_NAD(P)-bd_sf"/>
</dbReference>
<dbReference type="AlphaFoldDB" id="A0A915J8W5"/>
<dbReference type="GO" id="GO:0005789">
    <property type="term" value="C:endoplasmic reticulum membrane"/>
    <property type="evidence" value="ECO:0007669"/>
    <property type="project" value="TreeGrafter"/>
</dbReference>
<dbReference type="Gene3D" id="1.10.3270.10">
    <property type="entry name" value="HMGR, N-terminal domain"/>
    <property type="match status" value="1"/>
</dbReference>
<dbReference type="Pfam" id="PF00368">
    <property type="entry name" value="HMG-CoA_red"/>
    <property type="match status" value="1"/>
</dbReference>
<dbReference type="OMA" id="NAHANNI"/>
<evidence type="ECO:0000256" key="3">
    <source>
        <dbReference type="ARBA" id="ARBA00012999"/>
    </source>
</evidence>
<comment type="similarity">
    <text evidence="2">Belongs to the HMG-CoA reductase family.</text>
</comment>
<dbReference type="GO" id="GO:0005778">
    <property type="term" value="C:peroxisomal membrane"/>
    <property type="evidence" value="ECO:0007669"/>
    <property type="project" value="TreeGrafter"/>
</dbReference>
<proteinExistence type="inferred from homology"/>
<keyword evidence="6" id="KW-0560">Oxidoreductase</keyword>
<dbReference type="PROSITE" id="PS50065">
    <property type="entry name" value="HMG_COA_REDUCTASE_4"/>
    <property type="match status" value="1"/>
</dbReference>
<dbReference type="Proteomes" id="UP000887565">
    <property type="component" value="Unplaced"/>
</dbReference>
<evidence type="ECO:0000256" key="6">
    <source>
        <dbReference type="ARBA" id="ARBA00023002"/>
    </source>
</evidence>
<evidence type="ECO:0000256" key="4">
    <source>
        <dbReference type="ARBA" id="ARBA00016920"/>
    </source>
</evidence>
<keyword evidence="7" id="KW-1185">Reference proteome</keyword>
<evidence type="ECO:0000256" key="1">
    <source>
        <dbReference type="ARBA" id="ARBA00005084"/>
    </source>
</evidence>
<keyword evidence="5" id="KW-0521">NADP</keyword>
<dbReference type="SUPFAM" id="SSF55035">
    <property type="entry name" value="NAD-binding domain of HMG-CoA reductase"/>
    <property type="match status" value="1"/>
</dbReference>
<accession>A0A915J8W5</accession>
<evidence type="ECO:0000256" key="2">
    <source>
        <dbReference type="ARBA" id="ARBA00007661"/>
    </source>
</evidence>
<reference evidence="8" key="1">
    <citation type="submission" date="2022-11" db="UniProtKB">
        <authorList>
            <consortium name="WormBaseParasite"/>
        </authorList>
    </citation>
    <scope>IDENTIFICATION</scope>
</reference>
<dbReference type="InterPro" id="IPR004554">
    <property type="entry name" value="HMG_CoA_Rdtase_eu_arc"/>
</dbReference>
<dbReference type="CDD" id="cd00643">
    <property type="entry name" value="HMG-CoA_reductase_classI"/>
    <property type="match status" value="1"/>
</dbReference>
<dbReference type="InterPro" id="IPR023282">
    <property type="entry name" value="HMG_CoA_Rdtase_N"/>
</dbReference>
<protein>
    <recommendedName>
        <fullName evidence="4">3-hydroxy-3-methylglutaryl-coenzyme A reductase</fullName>
        <ecNumber evidence="3">1.1.1.34</ecNumber>
    </recommendedName>
</protein>
<dbReference type="PANTHER" id="PTHR10572:SF24">
    <property type="entry name" value="3-HYDROXY-3-METHYLGLUTARYL-COENZYME A REDUCTASE"/>
    <property type="match status" value="1"/>
</dbReference>
<dbReference type="GO" id="GO:0016126">
    <property type="term" value="P:sterol biosynthetic process"/>
    <property type="evidence" value="ECO:0007669"/>
    <property type="project" value="TreeGrafter"/>
</dbReference>
<dbReference type="GO" id="GO:0008299">
    <property type="term" value="P:isoprenoid biosynthetic process"/>
    <property type="evidence" value="ECO:0007669"/>
    <property type="project" value="InterPro"/>
</dbReference>
<dbReference type="InterPro" id="IPR023076">
    <property type="entry name" value="HMG_CoA_Rdtase_CS"/>
</dbReference>